<dbReference type="EMBL" id="CP101527">
    <property type="protein sequence ID" value="UZW74679.1"/>
    <property type="molecule type" value="Genomic_DNA"/>
</dbReference>
<proteinExistence type="predicted"/>
<dbReference type="PANTHER" id="PTHR43380">
    <property type="entry name" value="2-OXOISOVALERATE DEHYDROGENASE SUBUNIT ALPHA, MITOCHONDRIAL"/>
    <property type="match status" value="1"/>
</dbReference>
<evidence type="ECO:0000313" key="7">
    <source>
        <dbReference type="Proteomes" id="UP001164472"/>
    </source>
</evidence>
<dbReference type="Pfam" id="PF00676">
    <property type="entry name" value="E1_dh"/>
    <property type="match status" value="1"/>
</dbReference>
<organism evidence="6 7">
    <name type="scientific">Alkalimarinus sediminis</name>
    <dbReference type="NCBI Taxonomy" id="1632866"/>
    <lineage>
        <taxon>Bacteria</taxon>
        <taxon>Pseudomonadati</taxon>
        <taxon>Pseudomonadota</taxon>
        <taxon>Gammaproteobacteria</taxon>
        <taxon>Alteromonadales</taxon>
        <taxon>Alteromonadaceae</taxon>
        <taxon>Alkalimarinus</taxon>
    </lineage>
</organism>
<reference evidence="6" key="1">
    <citation type="submission" date="2022-07" db="EMBL/GenBank/DDBJ databases">
        <title>Alkalimarinus sp. nov., isolated from gut of a Alitta virens.</title>
        <authorList>
            <person name="Yang A.I."/>
            <person name="Shin N.-R."/>
        </authorList>
    </citation>
    <scope>NUCLEOTIDE SEQUENCE</scope>
    <source>
        <strain evidence="6">FA028</strain>
    </source>
</reference>
<comment type="function">
    <text evidence="4">The pyruvate dehydrogenase complex catalyzes the overall conversion of pyruvate to acetyl-CoA and CO(2). It contains multiple copies of three enzymatic components: pyruvate dehydrogenase (E1), dihydrolipoamide acetyltransferase (E2) and lipoamide dehydrogenase (E3).</text>
</comment>
<dbReference type="RefSeq" id="WP_251810106.1">
    <property type="nucleotide sequence ID" value="NZ_CP101527.1"/>
</dbReference>
<dbReference type="NCBIfam" id="TIGR03181">
    <property type="entry name" value="PDH_E1_alph_x"/>
    <property type="match status" value="1"/>
</dbReference>
<dbReference type="InterPro" id="IPR001017">
    <property type="entry name" value="DH_E1"/>
</dbReference>
<dbReference type="InterPro" id="IPR017596">
    <property type="entry name" value="PdhA/BkdA"/>
</dbReference>
<keyword evidence="2 4" id="KW-0560">Oxidoreductase</keyword>
<dbReference type="GO" id="GO:0004739">
    <property type="term" value="F:pyruvate dehydrogenase (acetyl-transferring) activity"/>
    <property type="evidence" value="ECO:0007669"/>
    <property type="project" value="UniProtKB-UniRule"/>
</dbReference>
<dbReference type="InterPro" id="IPR029061">
    <property type="entry name" value="THDP-binding"/>
</dbReference>
<comment type="cofactor">
    <cofactor evidence="1 4">
        <name>thiamine diphosphate</name>
        <dbReference type="ChEBI" id="CHEBI:58937"/>
    </cofactor>
</comment>
<evidence type="ECO:0000256" key="2">
    <source>
        <dbReference type="ARBA" id="ARBA00023002"/>
    </source>
</evidence>
<gene>
    <name evidence="6" type="primary">pdhA</name>
    <name evidence="6" type="ORF">NNL22_16915</name>
</gene>
<dbReference type="PANTHER" id="PTHR43380:SF1">
    <property type="entry name" value="2-OXOISOVALERATE DEHYDROGENASE SUBUNIT ALPHA, MITOCHONDRIAL"/>
    <property type="match status" value="1"/>
</dbReference>
<evidence type="ECO:0000256" key="1">
    <source>
        <dbReference type="ARBA" id="ARBA00001964"/>
    </source>
</evidence>
<accession>A0A9E8HHT5</accession>
<sequence length="355" mass="39592">MNRTYNFSISSTQFIAPDGNLIKPLPATVNEALLLKAYRQMVLIRTYDQKAVALQRTGKLGTYPSALGQEAIGVAIGLAMRADDVFVPYYRDHATQYLRGVSLTEMLQYWGGDERGSHYKNCPQDMPLCVPIATQFCHAAGIASAFKIRGEKRASVVTGGDGSTSKGDFLESLNLSGVWQLPLVMVINNNQWAISTRREVQSHGETLAQKAISADIPGVQVDGNDFVSLYDAMLTALERAHSGKGPTLIEAVSYRLSDHTTADDATRYRSNDELKKGWDLEPVKRLRDYLHHEKLWGSEQERQLQTDVKQQVDEAVSAYLEIEPEAPTAMFDHLFETLPAPLQAQYDEVRRTHQS</sequence>
<evidence type="ECO:0000256" key="3">
    <source>
        <dbReference type="ARBA" id="ARBA00023052"/>
    </source>
</evidence>
<dbReference type="InterPro" id="IPR050771">
    <property type="entry name" value="Alpha-ketoacid_DH_E1_comp"/>
</dbReference>
<name>A0A9E8HHT5_9ALTE</name>
<comment type="subunit">
    <text evidence="4">Heterodimer of an alpha and a beta chain.</text>
</comment>
<keyword evidence="3 4" id="KW-0786">Thiamine pyrophosphate</keyword>
<dbReference type="KEGG" id="asem:NNL22_16915"/>
<evidence type="ECO:0000259" key="5">
    <source>
        <dbReference type="Pfam" id="PF00676"/>
    </source>
</evidence>
<dbReference type="CDD" id="cd02000">
    <property type="entry name" value="TPP_E1_PDC_ADC_BCADC"/>
    <property type="match status" value="1"/>
</dbReference>
<keyword evidence="7" id="KW-1185">Reference proteome</keyword>
<protein>
    <recommendedName>
        <fullName evidence="4">Pyruvate dehydrogenase E1 component subunit alpha</fullName>
        <ecNumber evidence="4">1.2.4.1</ecNumber>
    </recommendedName>
</protein>
<feature type="domain" description="Dehydrogenase E1 component" evidence="5">
    <location>
        <begin position="38"/>
        <end position="317"/>
    </location>
</feature>
<keyword evidence="4 6" id="KW-0670">Pyruvate</keyword>
<evidence type="ECO:0000313" key="6">
    <source>
        <dbReference type="EMBL" id="UZW74679.1"/>
    </source>
</evidence>
<dbReference type="Proteomes" id="UP001164472">
    <property type="component" value="Chromosome"/>
</dbReference>
<dbReference type="Gene3D" id="3.40.50.970">
    <property type="match status" value="1"/>
</dbReference>
<comment type="catalytic activity">
    <reaction evidence="4">
        <text>N(6)-[(R)-lipoyl]-L-lysyl-[protein] + pyruvate + H(+) = N(6)-[(R)-S(8)-acetyldihydrolipoyl]-L-lysyl-[protein] + CO2</text>
        <dbReference type="Rhea" id="RHEA:19189"/>
        <dbReference type="Rhea" id="RHEA-COMP:10474"/>
        <dbReference type="Rhea" id="RHEA-COMP:10478"/>
        <dbReference type="ChEBI" id="CHEBI:15361"/>
        <dbReference type="ChEBI" id="CHEBI:15378"/>
        <dbReference type="ChEBI" id="CHEBI:16526"/>
        <dbReference type="ChEBI" id="CHEBI:83099"/>
        <dbReference type="ChEBI" id="CHEBI:83111"/>
        <dbReference type="EC" id="1.2.4.1"/>
    </reaction>
</comment>
<dbReference type="EC" id="1.2.4.1" evidence="4"/>
<dbReference type="AlphaFoldDB" id="A0A9E8HHT5"/>
<evidence type="ECO:0000256" key="4">
    <source>
        <dbReference type="RuleBase" id="RU366007"/>
    </source>
</evidence>
<dbReference type="GO" id="GO:0009083">
    <property type="term" value="P:branched-chain amino acid catabolic process"/>
    <property type="evidence" value="ECO:0007669"/>
    <property type="project" value="TreeGrafter"/>
</dbReference>
<dbReference type="SUPFAM" id="SSF52518">
    <property type="entry name" value="Thiamin diphosphate-binding fold (THDP-binding)"/>
    <property type="match status" value="1"/>
</dbReference>